<reference evidence="1 2" key="1">
    <citation type="journal article" date="2011" name="Biochem. Biophys. Res. Commun.">
        <title>Increased number of Arginine-based salt bridges contributes to the thermotolerance of thermotolerant acetic acid bacteria, Acetobacter tropicalis SKU1100.</title>
        <authorList>
            <person name="Matsutani M."/>
            <person name="Hirakawa H."/>
            <person name="Nishikura M."/>
            <person name="Soemphol W."/>
            <person name="Ali I.A.I."/>
            <person name="Yakushi T."/>
            <person name="Matsushita K."/>
        </authorList>
    </citation>
    <scope>NUCLEOTIDE SEQUENCE [LARGE SCALE GENOMIC DNA]</scope>
    <source>
        <strain evidence="1 2">NBRC 101654</strain>
    </source>
</reference>
<name>F7VIL9_9PROT</name>
<protein>
    <submittedName>
        <fullName evidence="1">Uncharacterized protein</fullName>
    </submittedName>
</protein>
<gene>
    <name evidence="1" type="ORF">ATPR_3218</name>
</gene>
<dbReference type="EMBL" id="BABS01000190">
    <property type="protein sequence ID" value="GAA10214.1"/>
    <property type="molecule type" value="Genomic_DNA"/>
</dbReference>
<evidence type="ECO:0000313" key="2">
    <source>
        <dbReference type="Proteomes" id="UP000004319"/>
    </source>
</evidence>
<accession>F7VIL9</accession>
<comment type="caution">
    <text evidence="1">The sequence shown here is derived from an EMBL/GenBank/DDBJ whole genome shotgun (WGS) entry which is preliminary data.</text>
</comment>
<proteinExistence type="predicted"/>
<dbReference type="Proteomes" id="UP000004319">
    <property type="component" value="Unassembled WGS sequence"/>
</dbReference>
<organism evidence="1 2">
    <name type="scientific">Acetobacter tropicalis NBRC 101654</name>
    <dbReference type="NCBI Taxonomy" id="749388"/>
    <lineage>
        <taxon>Bacteria</taxon>
        <taxon>Pseudomonadati</taxon>
        <taxon>Pseudomonadota</taxon>
        <taxon>Alphaproteobacteria</taxon>
        <taxon>Acetobacterales</taxon>
        <taxon>Acetobacteraceae</taxon>
        <taxon>Acetobacter</taxon>
    </lineage>
</organism>
<dbReference type="AlphaFoldDB" id="F7VIL9"/>
<sequence length="41" mass="4574">MKIQQEKAVAGLFLAEKLNGEYLRDHTAANSCPADKKREKA</sequence>
<evidence type="ECO:0000313" key="1">
    <source>
        <dbReference type="EMBL" id="GAA10214.1"/>
    </source>
</evidence>